<dbReference type="CDD" id="cd04317">
    <property type="entry name" value="EcAspRS_like_N"/>
    <property type="match status" value="1"/>
</dbReference>
<dbReference type="SUPFAM" id="SSF50249">
    <property type="entry name" value="Nucleic acid-binding proteins"/>
    <property type="match status" value="1"/>
</dbReference>
<evidence type="ECO:0000259" key="9">
    <source>
        <dbReference type="PROSITE" id="PS50862"/>
    </source>
</evidence>
<keyword evidence="6 8" id="KW-0648">Protein biosynthesis</keyword>
<comment type="similarity">
    <text evidence="1 8">Belongs to the class-II aminoacyl-tRNA synthetase family. Type 1 subfamily.</text>
</comment>
<keyword evidence="5 8" id="KW-0067">ATP-binding</keyword>
<dbReference type="Pfam" id="PF01336">
    <property type="entry name" value="tRNA_anti-codon"/>
    <property type="match status" value="1"/>
</dbReference>
<dbReference type="SUPFAM" id="SSF55681">
    <property type="entry name" value="Class II aaRS and biotin synthetases"/>
    <property type="match status" value="1"/>
</dbReference>
<comment type="catalytic activity">
    <reaction evidence="8">
        <text>tRNA(Asp) + L-aspartate + ATP = L-aspartyl-tRNA(Asp) + AMP + diphosphate</text>
        <dbReference type="Rhea" id="RHEA:19649"/>
        <dbReference type="Rhea" id="RHEA-COMP:9660"/>
        <dbReference type="Rhea" id="RHEA-COMP:9678"/>
        <dbReference type="ChEBI" id="CHEBI:29991"/>
        <dbReference type="ChEBI" id="CHEBI:30616"/>
        <dbReference type="ChEBI" id="CHEBI:33019"/>
        <dbReference type="ChEBI" id="CHEBI:78442"/>
        <dbReference type="ChEBI" id="CHEBI:78516"/>
        <dbReference type="ChEBI" id="CHEBI:456215"/>
        <dbReference type="EC" id="6.1.1.12"/>
    </reaction>
</comment>
<dbReference type="PROSITE" id="PS50862">
    <property type="entry name" value="AA_TRNA_LIGASE_II"/>
    <property type="match status" value="1"/>
</dbReference>
<dbReference type="Pfam" id="PF02938">
    <property type="entry name" value="GAD"/>
    <property type="match status" value="1"/>
</dbReference>
<protein>
    <recommendedName>
        <fullName evidence="8">Aspartate--tRNA ligase</fullName>
        <ecNumber evidence="8">6.1.1.12</ecNumber>
    </recommendedName>
    <alternativeName>
        <fullName evidence="8">Aspartyl-tRNA synthetase</fullName>
        <shortName evidence="8">AspRS</shortName>
    </alternativeName>
</protein>
<dbReference type="RefSeq" id="WP_024863301.1">
    <property type="nucleotide sequence ID" value="NZ_CP024965.1"/>
</dbReference>
<accession>A0A2K8NZZ2</accession>
<dbReference type="InterPro" id="IPR004365">
    <property type="entry name" value="NA-bd_OB_tRNA"/>
</dbReference>
<name>A0A2K8NZZ2_9MOLU</name>
<evidence type="ECO:0000313" key="11">
    <source>
        <dbReference type="Proteomes" id="UP000232230"/>
    </source>
</evidence>
<feature type="binding site" evidence="8">
    <location>
        <begin position="215"/>
        <end position="217"/>
    </location>
    <ligand>
        <name>ATP</name>
        <dbReference type="ChEBI" id="CHEBI:30616"/>
    </ligand>
</feature>
<evidence type="ECO:0000256" key="5">
    <source>
        <dbReference type="ARBA" id="ARBA00022840"/>
    </source>
</evidence>
<dbReference type="AlphaFoldDB" id="A0A2K8NZZ2"/>
<feature type="domain" description="Aminoacyl-transfer RNA synthetases class-II family profile" evidence="9">
    <location>
        <begin position="138"/>
        <end position="547"/>
    </location>
</feature>
<comment type="function">
    <text evidence="8">Catalyzes the attachment of L-aspartate to tRNA(Asp) in a two-step reaction: L-aspartate is first activated by ATP to form Asp-AMP and then transferred to the acceptor end of tRNA(Asp).</text>
</comment>
<evidence type="ECO:0000256" key="6">
    <source>
        <dbReference type="ARBA" id="ARBA00022917"/>
    </source>
</evidence>
<evidence type="ECO:0000256" key="8">
    <source>
        <dbReference type="HAMAP-Rule" id="MF_00044"/>
    </source>
</evidence>
<keyword evidence="8" id="KW-0963">Cytoplasm</keyword>
<evidence type="ECO:0000256" key="2">
    <source>
        <dbReference type="ARBA" id="ARBA00011738"/>
    </source>
</evidence>
<reference evidence="10 11" key="1">
    <citation type="submission" date="2017-11" db="EMBL/GenBank/DDBJ databases">
        <title>Genome sequence of Entomoplasma somnilux PYAN-1 (ATCC 49194).</title>
        <authorList>
            <person name="Lo W.-S."/>
            <person name="Gasparich G.E."/>
            <person name="Kuo C.-H."/>
        </authorList>
    </citation>
    <scope>NUCLEOTIDE SEQUENCE [LARGE SCALE GENOMIC DNA]</scope>
    <source>
        <strain evidence="10 11">PYAN-1</strain>
    </source>
</reference>
<feature type="binding site" evidence="8">
    <location>
        <position position="474"/>
    </location>
    <ligand>
        <name>ATP</name>
        <dbReference type="ChEBI" id="CHEBI:30616"/>
    </ligand>
</feature>
<dbReference type="Gene3D" id="3.30.1360.30">
    <property type="entry name" value="GAD-like domain"/>
    <property type="match status" value="1"/>
</dbReference>
<evidence type="ECO:0000256" key="7">
    <source>
        <dbReference type="ARBA" id="ARBA00023146"/>
    </source>
</evidence>
<dbReference type="InterPro" id="IPR004364">
    <property type="entry name" value="Aa-tRNA-synt_II"/>
</dbReference>
<dbReference type="Gene3D" id="3.30.930.10">
    <property type="entry name" value="Bira Bifunctional Protein, Domain 2"/>
    <property type="match status" value="1"/>
</dbReference>
<dbReference type="Proteomes" id="UP000232230">
    <property type="component" value="Chromosome"/>
</dbReference>
<dbReference type="InterPro" id="IPR047089">
    <property type="entry name" value="Asp-tRNA-ligase_1_N"/>
</dbReference>
<dbReference type="GO" id="GO:0003676">
    <property type="term" value="F:nucleic acid binding"/>
    <property type="evidence" value="ECO:0007669"/>
    <property type="project" value="InterPro"/>
</dbReference>
<dbReference type="Pfam" id="PF00152">
    <property type="entry name" value="tRNA-synt_2"/>
    <property type="match status" value="1"/>
</dbReference>
<keyword evidence="11" id="KW-1185">Reference proteome</keyword>
<gene>
    <name evidence="8 10" type="primary">aspS</name>
    <name evidence="10" type="ORF">ESOMN_v1c03960</name>
</gene>
<feature type="binding site" evidence="8">
    <location>
        <position position="481"/>
    </location>
    <ligand>
        <name>L-aspartate</name>
        <dbReference type="ChEBI" id="CHEBI:29991"/>
    </ligand>
</feature>
<dbReference type="GO" id="GO:0005524">
    <property type="term" value="F:ATP binding"/>
    <property type="evidence" value="ECO:0007669"/>
    <property type="project" value="UniProtKB-UniRule"/>
</dbReference>
<keyword evidence="4 8" id="KW-0547">Nucleotide-binding</keyword>
<proteinExistence type="inferred from homology"/>
<dbReference type="InterPro" id="IPR012340">
    <property type="entry name" value="NA-bd_OB-fold"/>
</dbReference>
<dbReference type="PANTHER" id="PTHR22594:SF5">
    <property type="entry name" value="ASPARTATE--TRNA LIGASE, MITOCHONDRIAL"/>
    <property type="match status" value="1"/>
</dbReference>
<comment type="subunit">
    <text evidence="2 8">Homodimer.</text>
</comment>
<feature type="binding site" evidence="8">
    <location>
        <position position="215"/>
    </location>
    <ligand>
        <name>L-aspartate</name>
        <dbReference type="ChEBI" id="CHEBI:29991"/>
    </ligand>
</feature>
<dbReference type="InterPro" id="IPR006195">
    <property type="entry name" value="aa-tRNA-synth_II"/>
</dbReference>
<dbReference type="HAMAP" id="MF_00044">
    <property type="entry name" value="Asp_tRNA_synth_type1"/>
    <property type="match status" value="1"/>
</dbReference>
<dbReference type="PRINTS" id="PR01042">
    <property type="entry name" value="TRNASYNTHASP"/>
</dbReference>
<evidence type="ECO:0000313" key="10">
    <source>
        <dbReference type="EMBL" id="ATZ18778.1"/>
    </source>
</evidence>
<dbReference type="CDD" id="cd00777">
    <property type="entry name" value="AspRS_core"/>
    <property type="match status" value="1"/>
</dbReference>
<evidence type="ECO:0000256" key="1">
    <source>
        <dbReference type="ARBA" id="ARBA00006303"/>
    </source>
</evidence>
<feature type="binding site" evidence="8">
    <location>
        <position position="224"/>
    </location>
    <ligand>
        <name>ATP</name>
        <dbReference type="ChEBI" id="CHEBI:30616"/>
    </ligand>
</feature>
<dbReference type="GO" id="GO:0006422">
    <property type="term" value="P:aspartyl-tRNA aminoacylation"/>
    <property type="evidence" value="ECO:0007669"/>
    <property type="project" value="UniProtKB-UniRule"/>
</dbReference>
<dbReference type="NCBIfam" id="TIGR00459">
    <property type="entry name" value="aspS_bact"/>
    <property type="match status" value="1"/>
</dbReference>
<dbReference type="InterPro" id="IPR047090">
    <property type="entry name" value="AspRS_core"/>
</dbReference>
<keyword evidence="7 8" id="KW-0030">Aminoacyl-tRNA synthetase</keyword>
<dbReference type="Gene3D" id="2.40.50.140">
    <property type="entry name" value="Nucleic acid-binding proteins"/>
    <property type="match status" value="1"/>
</dbReference>
<feature type="region of interest" description="Aspartate" evidence="8">
    <location>
        <begin position="193"/>
        <end position="196"/>
    </location>
</feature>
<dbReference type="InterPro" id="IPR045864">
    <property type="entry name" value="aa-tRNA-synth_II/BPL/LPL"/>
</dbReference>
<dbReference type="GO" id="GO:0004815">
    <property type="term" value="F:aspartate-tRNA ligase activity"/>
    <property type="evidence" value="ECO:0007669"/>
    <property type="project" value="UniProtKB-UniRule"/>
</dbReference>
<sequence>MKRTHTCGELNISNIGQKVLLQGWVKKIRKMGAMTFIDLRDRYGITQIIASDKETSILNDIKTEFVVEVIGIVVERKSKNLELTTGEIEIQVENILVINKSELTPFQIEDKIDTLEDTRLSYRYLDLRRPEMTNNLLIRSKMNSIIRRYLEDQKFVEVETPILGKSTPEGARDFLVPSRTNKNKFYALPQSPQLFKQLLMISGIDRYFQIVRCFRDEDLRIDRQPEFTQLDMEMSFATNEDVMEIIENLIKKILKDLKNVDIIEPLIRLPYKEAIANYGVDKPDLRYDLLIKDLNEVFANTEIKMLKPLVKQNLSIRGVMIDEILTKKQILEIEETAKQNHLKSIGFAKFENDTWSGSIASQLNEKEKKELLTIFNIKDKGTLFVNGDKYKTISQAMGAIRINLAKIFNLANVTDFKLLWVVDFPLFEWSEDDNRFVAAHHPFTMPKQESLKDFDTNKEQALANSYDLVMNGFEIGGGSQRITNFDLQKRMFDAIELSKEEIVNNFDWFMNAYKYGAPYHSGLALGLDRIGMLLTGAYSIRDVIAFPKNSSGIDPMSNAPDFVNDSLLEQLNVKTIK</sequence>
<comment type="subcellular location">
    <subcellularLocation>
        <location evidence="8">Cytoplasm</location>
    </subcellularLocation>
</comment>
<dbReference type="EMBL" id="CP024965">
    <property type="protein sequence ID" value="ATZ18778.1"/>
    <property type="molecule type" value="Genomic_DNA"/>
</dbReference>
<feature type="binding site" evidence="8">
    <location>
        <begin position="526"/>
        <end position="529"/>
    </location>
    <ligand>
        <name>ATP</name>
        <dbReference type="ChEBI" id="CHEBI:30616"/>
    </ligand>
</feature>
<dbReference type="InterPro" id="IPR004524">
    <property type="entry name" value="Asp-tRNA-ligase_1"/>
</dbReference>
<dbReference type="NCBIfam" id="NF001750">
    <property type="entry name" value="PRK00476.1"/>
    <property type="match status" value="1"/>
</dbReference>
<feature type="binding site" evidence="8">
    <location>
        <position position="440"/>
    </location>
    <ligand>
        <name>L-aspartate</name>
        <dbReference type="ChEBI" id="CHEBI:29991"/>
    </ligand>
</feature>
<dbReference type="EC" id="6.1.1.12" evidence="8"/>
<evidence type="ECO:0000256" key="4">
    <source>
        <dbReference type="ARBA" id="ARBA00022741"/>
    </source>
</evidence>
<dbReference type="InterPro" id="IPR029351">
    <property type="entry name" value="GAD_dom"/>
</dbReference>
<dbReference type="InterPro" id="IPR004115">
    <property type="entry name" value="GAD-like_sf"/>
</dbReference>
<feature type="binding site" evidence="8">
    <location>
        <position position="169"/>
    </location>
    <ligand>
        <name>L-aspartate</name>
        <dbReference type="ChEBI" id="CHEBI:29991"/>
    </ligand>
</feature>
<dbReference type="SUPFAM" id="SSF55261">
    <property type="entry name" value="GAD domain-like"/>
    <property type="match status" value="1"/>
</dbReference>
<comment type="caution">
    <text evidence="8">Lacks conserved residue(s) required for the propagation of feature annotation.</text>
</comment>
<dbReference type="PANTHER" id="PTHR22594">
    <property type="entry name" value="ASPARTYL/LYSYL-TRNA SYNTHETASE"/>
    <property type="match status" value="1"/>
</dbReference>
<dbReference type="GO" id="GO:0005737">
    <property type="term" value="C:cytoplasm"/>
    <property type="evidence" value="ECO:0007669"/>
    <property type="project" value="UniProtKB-SubCell"/>
</dbReference>
<dbReference type="InterPro" id="IPR002312">
    <property type="entry name" value="Asp/Asn-tRNA-synth_IIb"/>
</dbReference>
<organism evidence="10 11">
    <name type="scientific">Williamsoniiplasma somnilux</name>
    <dbReference type="NCBI Taxonomy" id="215578"/>
    <lineage>
        <taxon>Bacteria</taxon>
        <taxon>Bacillati</taxon>
        <taxon>Mycoplasmatota</taxon>
        <taxon>Mollicutes</taxon>
        <taxon>Entomoplasmatales</taxon>
        <taxon>Williamsoniiplasma</taxon>
    </lineage>
</organism>
<evidence type="ECO:0000256" key="3">
    <source>
        <dbReference type="ARBA" id="ARBA00022598"/>
    </source>
</evidence>
<keyword evidence="3 8" id="KW-0436">Ligase</keyword>
<dbReference type="KEGG" id="esx:ESOMN_v1c03960"/>